<keyword evidence="4" id="KW-1185">Reference proteome</keyword>
<evidence type="ECO:0000313" key="3">
    <source>
        <dbReference type="EMBL" id="ORM53811.1"/>
    </source>
</evidence>
<evidence type="ECO:0000313" key="4">
    <source>
        <dbReference type="Proteomes" id="UP000193933"/>
    </source>
</evidence>
<dbReference type="EMBL" id="MLFN01000014">
    <property type="protein sequence ID" value="ORM53811.1"/>
    <property type="molecule type" value="Genomic_DNA"/>
</dbReference>
<comment type="caution">
    <text evidence="3">The sequence shown here is derived from an EMBL/GenBank/DDBJ whole genome shotgun (WGS) entry which is preliminary data.</text>
</comment>
<protein>
    <submittedName>
        <fullName evidence="3">Fimbrial assembly protein</fullName>
    </submittedName>
</protein>
<keyword evidence="2" id="KW-1133">Transmembrane helix</keyword>
<dbReference type="AlphaFoldDB" id="A0A1X1BY56"/>
<reference evidence="3 4" key="1">
    <citation type="journal article" date="2017" name="Antonie Van Leeuwenhoek">
        <title>Phylogenomic resolution of the bacterial genus Pantoea and its relationship with Erwinia and Tatumella.</title>
        <authorList>
            <person name="Palmer M."/>
            <person name="Steenkamp E.T."/>
            <person name="Coetzee M.P."/>
            <person name="Chan W.Y."/>
            <person name="van Zyl E."/>
            <person name="De Maayer P."/>
            <person name="Coutinho T.A."/>
            <person name="Blom J."/>
            <person name="Smits T.H."/>
            <person name="Duffy B."/>
            <person name="Venter S.N."/>
        </authorList>
    </citation>
    <scope>NUCLEOTIDE SEQUENCE [LARGE SCALE GENOMIC DNA]</scope>
    <source>
        <strain evidence="3 4">LMG 24534</strain>
    </source>
</reference>
<organism evidence="3 4">
    <name type="scientific">Pantoea conspicua</name>
    <dbReference type="NCBI Taxonomy" id="472705"/>
    <lineage>
        <taxon>Bacteria</taxon>
        <taxon>Pseudomonadati</taxon>
        <taxon>Pseudomonadota</taxon>
        <taxon>Gammaproteobacteria</taxon>
        <taxon>Enterobacterales</taxon>
        <taxon>Erwiniaceae</taxon>
        <taxon>Pantoea</taxon>
    </lineage>
</organism>
<feature type="transmembrane region" description="Helical" evidence="2">
    <location>
        <begin position="21"/>
        <end position="41"/>
    </location>
</feature>
<dbReference type="PANTHER" id="PTHR40278">
    <property type="entry name" value="DNA UTILIZATION PROTEIN HOFN"/>
    <property type="match status" value="1"/>
</dbReference>
<dbReference type="Proteomes" id="UP000193933">
    <property type="component" value="Unassembled WGS sequence"/>
</dbReference>
<dbReference type="PANTHER" id="PTHR40278:SF1">
    <property type="entry name" value="DNA UTILIZATION PROTEIN HOFN"/>
    <property type="match status" value="1"/>
</dbReference>
<dbReference type="Pfam" id="PF05137">
    <property type="entry name" value="PilN"/>
    <property type="match status" value="1"/>
</dbReference>
<proteinExistence type="predicted"/>
<keyword evidence="2" id="KW-0812">Transmembrane</keyword>
<sequence>MVAVNLLPWRQRQAAQQRRQSLVVLTGVTVSLLLLVMLQIWRLHRVQQQVAAETATVQAALDDLMSRLARQKALLEQLAAQQKQREKAQQQATQRAAWQQFWLDLPVLLPDTVWLNQLEKRESQFSLEGQAQDVQAILQFRQQLAALTLFGRVEQGSVQRQPGGGYRFTLRAQLQAVNHE</sequence>
<dbReference type="OrthoDB" id="6519106at2"/>
<gene>
    <name evidence="3" type="ORF">HA41_07255</name>
</gene>
<evidence type="ECO:0000256" key="1">
    <source>
        <dbReference type="SAM" id="Coils"/>
    </source>
</evidence>
<evidence type="ECO:0000256" key="2">
    <source>
        <dbReference type="SAM" id="Phobius"/>
    </source>
</evidence>
<keyword evidence="2" id="KW-0472">Membrane</keyword>
<dbReference type="InterPro" id="IPR007813">
    <property type="entry name" value="PilN"/>
</dbReference>
<dbReference type="InterPro" id="IPR052534">
    <property type="entry name" value="Extracell_DNA_Util/SecSys_Comp"/>
</dbReference>
<keyword evidence="1" id="KW-0175">Coiled coil</keyword>
<accession>A0A1X1BY56</accession>
<name>A0A1X1BY56_9GAMM</name>
<dbReference type="RefSeq" id="WP_094120234.1">
    <property type="nucleotide sequence ID" value="NZ_MLFN01000014.1"/>
</dbReference>
<feature type="coiled-coil region" evidence="1">
    <location>
        <begin position="61"/>
        <end position="91"/>
    </location>
</feature>